<gene>
    <name evidence="5" type="primary">glgD</name>
    <name evidence="5" type="ORF">K8V70_06215</name>
</gene>
<name>A0A921IUJ3_9ACTN</name>
<dbReference type="InterPro" id="IPR011832">
    <property type="entry name" value="GlgDAde_trans"/>
</dbReference>
<dbReference type="Gene3D" id="2.160.10.10">
    <property type="entry name" value="Hexapeptide repeat proteins"/>
    <property type="match status" value="1"/>
</dbReference>
<dbReference type="OrthoDB" id="9801810at2"/>
<evidence type="ECO:0000313" key="5">
    <source>
        <dbReference type="EMBL" id="HJG37438.1"/>
    </source>
</evidence>
<feature type="domain" description="Glucose-1-phosphate adenylyltransferase/Bifunctional protein GlmU-like C-terminal hexapeptide" evidence="4">
    <location>
        <begin position="283"/>
        <end position="351"/>
    </location>
</feature>
<dbReference type="SUPFAM" id="SSF51161">
    <property type="entry name" value="Trimeric LpxA-like enzymes"/>
    <property type="match status" value="1"/>
</dbReference>
<dbReference type="CDD" id="cd04651">
    <property type="entry name" value="LbH_G1P_AT_C"/>
    <property type="match status" value="1"/>
</dbReference>
<dbReference type="Gene3D" id="3.90.550.10">
    <property type="entry name" value="Spore Coat Polysaccharide Biosynthesis Protein SpsA, Chain A"/>
    <property type="match status" value="1"/>
</dbReference>
<evidence type="ECO:0000259" key="3">
    <source>
        <dbReference type="Pfam" id="PF00483"/>
    </source>
</evidence>
<keyword evidence="5" id="KW-0808">Transferase</keyword>
<evidence type="ECO:0000259" key="4">
    <source>
        <dbReference type="Pfam" id="PF24894"/>
    </source>
</evidence>
<evidence type="ECO:0000256" key="2">
    <source>
        <dbReference type="ARBA" id="ARBA00023056"/>
    </source>
</evidence>
<reference evidence="5" key="2">
    <citation type="submission" date="2021-09" db="EMBL/GenBank/DDBJ databases">
        <authorList>
            <person name="Gilroy R."/>
        </authorList>
    </citation>
    <scope>NUCLEOTIDE SEQUENCE</scope>
    <source>
        <strain evidence="5">ChiHjej13B12-9602</strain>
    </source>
</reference>
<dbReference type="InterPro" id="IPR056818">
    <property type="entry name" value="GlmU/GlgC-like_hexapep"/>
</dbReference>
<organism evidence="5 6">
    <name type="scientific">Enorma phocaeensis</name>
    <dbReference type="NCBI Taxonomy" id="1871019"/>
    <lineage>
        <taxon>Bacteria</taxon>
        <taxon>Bacillati</taxon>
        <taxon>Actinomycetota</taxon>
        <taxon>Coriobacteriia</taxon>
        <taxon>Coriobacteriales</taxon>
        <taxon>Coriobacteriaceae</taxon>
        <taxon>Enorma</taxon>
    </lineage>
</organism>
<dbReference type="InterPro" id="IPR005835">
    <property type="entry name" value="NTP_transferase_dom"/>
</dbReference>
<dbReference type="PANTHER" id="PTHR43523:SF6">
    <property type="entry name" value="GLYCOGEN BIOSYNTHESIS PROTEIN GLGD"/>
    <property type="match status" value="1"/>
</dbReference>
<dbReference type="Pfam" id="PF00483">
    <property type="entry name" value="NTP_transferase"/>
    <property type="match status" value="1"/>
</dbReference>
<dbReference type="GO" id="GO:0005978">
    <property type="term" value="P:glycogen biosynthetic process"/>
    <property type="evidence" value="ECO:0007669"/>
    <property type="project" value="UniProtKB-KW"/>
</dbReference>
<dbReference type="RefSeq" id="WP_102372008.1">
    <property type="nucleotide sequence ID" value="NZ_CALUIL010000010.1"/>
</dbReference>
<dbReference type="EMBL" id="DYUZ01000026">
    <property type="protein sequence ID" value="HJG37438.1"/>
    <property type="molecule type" value="Genomic_DNA"/>
</dbReference>
<dbReference type="PANTHER" id="PTHR43523">
    <property type="entry name" value="GLUCOSE-1-PHOSPHATE ADENYLYLTRANSFERASE-RELATED"/>
    <property type="match status" value="1"/>
</dbReference>
<accession>A0A921IUJ3</accession>
<reference evidence="5" key="1">
    <citation type="journal article" date="2021" name="PeerJ">
        <title>Extensive microbial diversity within the chicken gut microbiome revealed by metagenomics and culture.</title>
        <authorList>
            <person name="Gilroy R."/>
            <person name="Ravi A."/>
            <person name="Getino M."/>
            <person name="Pursley I."/>
            <person name="Horton D.L."/>
            <person name="Alikhan N.F."/>
            <person name="Baker D."/>
            <person name="Gharbi K."/>
            <person name="Hall N."/>
            <person name="Watson M."/>
            <person name="Adriaenssens E.M."/>
            <person name="Foster-Nyarko E."/>
            <person name="Jarju S."/>
            <person name="Secka A."/>
            <person name="Antonio M."/>
            <person name="Oren A."/>
            <person name="Chaudhuri R.R."/>
            <person name="La Ragione R."/>
            <person name="Hildebrand F."/>
            <person name="Pallen M.J."/>
        </authorList>
    </citation>
    <scope>NUCLEOTIDE SEQUENCE</scope>
    <source>
        <strain evidence="5">ChiHjej13B12-9602</strain>
    </source>
</reference>
<comment type="caution">
    <text evidence="5">The sequence shown here is derived from an EMBL/GenBank/DDBJ whole genome shotgun (WGS) entry which is preliminary data.</text>
</comment>
<protein>
    <submittedName>
        <fullName evidence="5">Glucose-1-phosphate adenylyltransferase subunit GlgD</fullName>
        <ecNumber evidence="5">2.7.7.27</ecNumber>
    </submittedName>
</protein>
<feature type="domain" description="Nucleotidyl transferase" evidence="3">
    <location>
        <begin position="22"/>
        <end position="175"/>
    </location>
</feature>
<keyword evidence="2" id="KW-0320">Glycogen biosynthesis</keyword>
<dbReference type="Pfam" id="PF24894">
    <property type="entry name" value="Hexapep_GlmU"/>
    <property type="match status" value="1"/>
</dbReference>
<dbReference type="AlphaFoldDB" id="A0A921IUJ3"/>
<evidence type="ECO:0000313" key="6">
    <source>
        <dbReference type="Proteomes" id="UP000753256"/>
    </source>
</evidence>
<proteinExistence type="inferred from homology"/>
<dbReference type="SUPFAM" id="SSF53448">
    <property type="entry name" value="Nucleotide-diphospho-sugar transferases"/>
    <property type="match status" value="1"/>
</dbReference>
<keyword evidence="5" id="KW-0548">Nucleotidyltransferase</keyword>
<dbReference type="InterPro" id="IPR011004">
    <property type="entry name" value="Trimer_LpxA-like_sf"/>
</dbReference>
<comment type="similarity">
    <text evidence="1">Belongs to the bacterial/plant glucose-1-phosphate adenylyltransferase family.</text>
</comment>
<dbReference type="InterPro" id="IPR011831">
    <property type="entry name" value="ADP-Glc_PPase"/>
</dbReference>
<evidence type="ECO:0000256" key="1">
    <source>
        <dbReference type="ARBA" id="ARBA00010443"/>
    </source>
</evidence>
<dbReference type="InterPro" id="IPR029044">
    <property type="entry name" value="Nucleotide-diphossugar_trans"/>
</dbReference>
<dbReference type="GO" id="GO:0008878">
    <property type="term" value="F:glucose-1-phosphate adenylyltransferase activity"/>
    <property type="evidence" value="ECO:0007669"/>
    <property type="project" value="UniProtKB-EC"/>
</dbReference>
<dbReference type="Proteomes" id="UP000753256">
    <property type="component" value="Unassembled WGS sequence"/>
</dbReference>
<dbReference type="CDD" id="cd02508">
    <property type="entry name" value="ADP_Glucose_PP"/>
    <property type="match status" value="1"/>
</dbReference>
<sequence length="369" mass="40502">MINRKAIGYITANYTGEAVSVLTDVRPIASIPFMGRYRLIDFPLSNMANAGIKTVGLVMPGNYRSIIDHVGHGKDWMLDRKKGGLFPLPGNPYGTTKRGMRFLLRDIISNKMLFERSDKPYVVMMGSNIIFNLDLNAIIDAHEFSGAGITMVYVRAERKHTDCSSLVIGDSGRVQQVKQGCEFGDNKFMDCFIINRDLLLQIIDRYQSADYLDLFEAIAGDFSLIDVCSYEFKGLAIGIFNERTYYARSMEMLNPDVADQLFRKDRPIMTKAHDAPPAKYSAGSNATNSLISAGCQVDGTVRGSILARGVVVESGASVTNSIIMQSCVVKTGARVENAIIDKGNVIPANTELRGTPDAILVVGKNQMPA</sequence>
<dbReference type="NCBIfam" id="TIGR02092">
    <property type="entry name" value="glgD"/>
    <property type="match status" value="1"/>
</dbReference>
<dbReference type="EC" id="2.7.7.27" evidence="5"/>